<dbReference type="Gene3D" id="1.10.260.40">
    <property type="entry name" value="lambda repressor-like DNA-binding domains"/>
    <property type="match status" value="1"/>
</dbReference>
<name>A0ABZ2DEH1_9PSED</name>
<sequence>MTELLIKVENPSTFFSYPSSMTANTSLSTTPGADAQAVSLAVARTLKQARKAQKITLDELSRRAGVSKGMVVEIEKCTANPSIGILCKIAAALGMSVADIVNVTEAPSAHIIDSKDIPTLWTGDQGGTARLLAGTSGPNMIELWRWEMHPGESFASQGHPQGTLELFHVEKGTLKCVVGETELVIPSGSSAVAKTDVPHSYSNAGRSKLVFTMSVTELHQ</sequence>
<evidence type="ECO:0000256" key="3">
    <source>
        <dbReference type="ARBA" id="ARBA00023163"/>
    </source>
</evidence>
<dbReference type="PROSITE" id="PS50943">
    <property type="entry name" value="HTH_CROC1"/>
    <property type="match status" value="1"/>
</dbReference>
<dbReference type="EMBL" id="CP129946">
    <property type="protein sequence ID" value="WWA73992.1"/>
    <property type="molecule type" value="Genomic_DNA"/>
</dbReference>
<dbReference type="RefSeq" id="WP_338474820.1">
    <property type="nucleotide sequence ID" value="NZ_CP129946.1"/>
</dbReference>
<dbReference type="SUPFAM" id="SSF51182">
    <property type="entry name" value="RmlC-like cupins"/>
    <property type="match status" value="1"/>
</dbReference>
<dbReference type="CDD" id="cd02209">
    <property type="entry name" value="cupin_XRE_C"/>
    <property type="match status" value="1"/>
</dbReference>
<dbReference type="InterPro" id="IPR001387">
    <property type="entry name" value="Cro/C1-type_HTH"/>
</dbReference>
<keyword evidence="3" id="KW-0804">Transcription</keyword>
<dbReference type="CDD" id="cd00093">
    <property type="entry name" value="HTH_XRE"/>
    <property type="match status" value="1"/>
</dbReference>
<dbReference type="Gene3D" id="2.60.120.10">
    <property type="entry name" value="Jelly Rolls"/>
    <property type="match status" value="1"/>
</dbReference>
<accession>A0ABZ2DEH1</accession>
<dbReference type="PANTHER" id="PTHR46797:SF23">
    <property type="entry name" value="HTH-TYPE TRANSCRIPTIONAL REGULATOR SUTR"/>
    <property type="match status" value="1"/>
</dbReference>
<dbReference type="InterPro" id="IPR013096">
    <property type="entry name" value="Cupin_2"/>
</dbReference>
<evidence type="ECO:0000313" key="6">
    <source>
        <dbReference type="Proteomes" id="UP001347174"/>
    </source>
</evidence>
<keyword evidence="6" id="KW-1185">Reference proteome</keyword>
<evidence type="ECO:0000313" key="5">
    <source>
        <dbReference type="EMBL" id="WWA73992.1"/>
    </source>
</evidence>
<dbReference type="SMART" id="SM00530">
    <property type="entry name" value="HTH_XRE"/>
    <property type="match status" value="1"/>
</dbReference>
<keyword evidence="1" id="KW-0805">Transcription regulation</keyword>
<dbReference type="Pfam" id="PF01381">
    <property type="entry name" value="HTH_3"/>
    <property type="match status" value="1"/>
</dbReference>
<proteinExistence type="predicted"/>
<dbReference type="InterPro" id="IPR010982">
    <property type="entry name" value="Lambda_DNA-bd_dom_sf"/>
</dbReference>
<evidence type="ECO:0000256" key="1">
    <source>
        <dbReference type="ARBA" id="ARBA00023015"/>
    </source>
</evidence>
<feature type="domain" description="HTH cro/C1-type" evidence="4">
    <location>
        <begin position="46"/>
        <end position="100"/>
    </location>
</feature>
<keyword evidence="2" id="KW-0238">DNA-binding</keyword>
<dbReference type="Pfam" id="PF07883">
    <property type="entry name" value="Cupin_2"/>
    <property type="match status" value="1"/>
</dbReference>
<dbReference type="InterPro" id="IPR011051">
    <property type="entry name" value="RmlC_Cupin_sf"/>
</dbReference>
<organism evidence="5 6">
    <name type="scientific">Pseudomonas khavaziana</name>
    <dbReference type="NCBI Taxonomy" id="2842351"/>
    <lineage>
        <taxon>Bacteria</taxon>
        <taxon>Pseudomonadati</taxon>
        <taxon>Pseudomonadota</taxon>
        <taxon>Gammaproteobacteria</taxon>
        <taxon>Pseudomonadales</taxon>
        <taxon>Pseudomonadaceae</taxon>
        <taxon>Pseudomonas</taxon>
    </lineage>
</organism>
<dbReference type="SUPFAM" id="SSF47413">
    <property type="entry name" value="lambda repressor-like DNA-binding domains"/>
    <property type="match status" value="1"/>
</dbReference>
<evidence type="ECO:0000259" key="4">
    <source>
        <dbReference type="PROSITE" id="PS50943"/>
    </source>
</evidence>
<dbReference type="Proteomes" id="UP001347174">
    <property type="component" value="Chromosome"/>
</dbReference>
<gene>
    <name evidence="5" type="ORF">QYQ93_14100</name>
</gene>
<protein>
    <submittedName>
        <fullName evidence="5">Helix-turn-helix domain-containing protein</fullName>
    </submittedName>
</protein>
<dbReference type="InterPro" id="IPR050807">
    <property type="entry name" value="TransReg_Diox_bact_type"/>
</dbReference>
<evidence type="ECO:0000256" key="2">
    <source>
        <dbReference type="ARBA" id="ARBA00023125"/>
    </source>
</evidence>
<dbReference type="InterPro" id="IPR014710">
    <property type="entry name" value="RmlC-like_jellyroll"/>
</dbReference>
<reference evidence="5 6" key="1">
    <citation type="submission" date="2023-07" db="EMBL/GenBank/DDBJ databases">
        <title>Plant endophyte Pseudomonas khavaziana can be used to control wheat stem rot.</title>
        <authorList>
            <person name="Guo S."/>
            <person name="Shen X."/>
        </authorList>
    </citation>
    <scope>NUCLEOTIDE SEQUENCE [LARGE SCALE GENOMIC DNA]</scope>
    <source>
        <strain evidence="5 6">SR9</strain>
    </source>
</reference>
<dbReference type="PANTHER" id="PTHR46797">
    <property type="entry name" value="HTH-TYPE TRANSCRIPTIONAL REGULATOR"/>
    <property type="match status" value="1"/>
</dbReference>